<reference evidence="2" key="3">
    <citation type="submission" date="2025-09" db="UniProtKB">
        <authorList>
            <consortium name="Ensembl"/>
        </authorList>
    </citation>
    <scope>IDENTIFICATION</scope>
</reference>
<sequence length="125" mass="13577">MALLAKALAPKAGKQAIHPLPNSNSPPRPELPALEPPQPELGLAAQERLVLHEPPPPRGGARASSMALGSQALRERPVQLALVLAFASGVLVGWQAQRLRRRFLAWRKRRLQGLLEATQKKLDVA</sequence>
<reference evidence="3" key="1">
    <citation type="journal article" date="2017" name="PLoS ONE">
        <title>The Agassiz's desert tortoise genome provides a resource for the conservation of a threatened species.</title>
        <authorList>
            <person name="Tollis M."/>
            <person name="DeNardo D.F."/>
            <person name="Cornelius J.A."/>
            <person name="Dolby G.A."/>
            <person name="Edwards T."/>
            <person name="Henen B.T."/>
            <person name="Karl A.E."/>
            <person name="Murphy R.W."/>
            <person name="Kusumi K."/>
        </authorList>
    </citation>
    <scope>NUCLEOTIDE SEQUENCE [LARGE SCALE GENOMIC DNA]</scope>
</reference>
<dbReference type="GO" id="GO:0010918">
    <property type="term" value="P:positive regulation of mitochondrial membrane potential"/>
    <property type="evidence" value="ECO:0007669"/>
    <property type="project" value="TreeGrafter"/>
</dbReference>
<accession>A0A452H463</accession>
<dbReference type="PANTHER" id="PTHR37154:SF1">
    <property type="entry name" value="MITOREGULIN"/>
    <property type="match status" value="1"/>
</dbReference>
<dbReference type="GO" id="GO:0051284">
    <property type="term" value="P:positive regulation of sequestering of calcium ion"/>
    <property type="evidence" value="ECO:0007669"/>
    <property type="project" value="TreeGrafter"/>
</dbReference>
<evidence type="ECO:0000313" key="3">
    <source>
        <dbReference type="Proteomes" id="UP000291020"/>
    </source>
</evidence>
<dbReference type="Pfam" id="PF22002">
    <property type="entry name" value="MTLN"/>
    <property type="match status" value="1"/>
</dbReference>
<dbReference type="Ensembl" id="ENSGAGT00000010790.1">
    <property type="protein sequence ID" value="ENSGAGP00000009389.1"/>
    <property type="gene ID" value="ENSGAGG00000007430.1"/>
</dbReference>
<evidence type="ECO:0000313" key="2">
    <source>
        <dbReference type="Ensembl" id="ENSGAGP00000009389.1"/>
    </source>
</evidence>
<name>A0A452H463_9SAUR</name>
<proteinExistence type="predicted"/>
<protein>
    <submittedName>
        <fullName evidence="2">Uncharacterized protein</fullName>
    </submittedName>
</protein>
<dbReference type="AlphaFoldDB" id="A0A452H463"/>
<dbReference type="GO" id="GO:0005743">
    <property type="term" value="C:mitochondrial inner membrane"/>
    <property type="evidence" value="ECO:0007669"/>
    <property type="project" value="TreeGrafter"/>
</dbReference>
<dbReference type="PANTHER" id="PTHR37154">
    <property type="entry name" value="MITOREGULIN"/>
    <property type="match status" value="1"/>
</dbReference>
<dbReference type="InterPro" id="IPR038778">
    <property type="entry name" value="Mtln"/>
</dbReference>
<feature type="compositionally biased region" description="Pro residues" evidence="1">
    <location>
        <begin position="24"/>
        <end position="39"/>
    </location>
</feature>
<dbReference type="Proteomes" id="UP000291020">
    <property type="component" value="Unassembled WGS sequence"/>
</dbReference>
<feature type="region of interest" description="Disordered" evidence="1">
    <location>
        <begin position="8"/>
        <end position="66"/>
    </location>
</feature>
<keyword evidence="3" id="KW-1185">Reference proteome</keyword>
<organism evidence="2 3">
    <name type="scientific">Gopherus agassizii</name>
    <name type="common">Agassiz's desert tortoise</name>
    <dbReference type="NCBI Taxonomy" id="38772"/>
    <lineage>
        <taxon>Eukaryota</taxon>
        <taxon>Metazoa</taxon>
        <taxon>Chordata</taxon>
        <taxon>Craniata</taxon>
        <taxon>Vertebrata</taxon>
        <taxon>Euteleostomi</taxon>
        <taxon>Archelosauria</taxon>
        <taxon>Testudinata</taxon>
        <taxon>Testudines</taxon>
        <taxon>Cryptodira</taxon>
        <taxon>Durocryptodira</taxon>
        <taxon>Testudinoidea</taxon>
        <taxon>Testudinidae</taxon>
        <taxon>Gopherus</taxon>
    </lineage>
</organism>
<evidence type="ECO:0000256" key="1">
    <source>
        <dbReference type="SAM" id="MobiDB-lite"/>
    </source>
</evidence>
<reference evidence="2" key="2">
    <citation type="submission" date="2025-08" db="UniProtKB">
        <authorList>
            <consortium name="Ensembl"/>
        </authorList>
    </citation>
    <scope>IDENTIFICATION</scope>
</reference>